<organism evidence="2 3">
    <name type="scientific">Cyanidium caldarium</name>
    <name type="common">Red alga</name>
    <dbReference type="NCBI Taxonomy" id="2771"/>
    <lineage>
        <taxon>Eukaryota</taxon>
        <taxon>Rhodophyta</taxon>
        <taxon>Bangiophyceae</taxon>
        <taxon>Cyanidiales</taxon>
        <taxon>Cyanidiaceae</taxon>
        <taxon>Cyanidium</taxon>
    </lineage>
</organism>
<feature type="region of interest" description="Disordered" evidence="1">
    <location>
        <begin position="95"/>
        <end position="160"/>
    </location>
</feature>
<dbReference type="Proteomes" id="UP001301350">
    <property type="component" value="Unassembled WGS sequence"/>
</dbReference>
<evidence type="ECO:0000256" key="1">
    <source>
        <dbReference type="SAM" id="MobiDB-lite"/>
    </source>
</evidence>
<feature type="compositionally biased region" description="Basic and acidic residues" evidence="1">
    <location>
        <begin position="97"/>
        <end position="126"/>
    </location>
</feature>
<evidence type="ECO:0000313" key="3">
    <source>
        <dbReference type="Proteomes" id="UP001301350"/>
    </source>
</evidence>
<dbReference type="EMBL" id="JANCYW010000014">
    <property type="protein sequence ID" value="KAK4537836.1"/>
    <property type="molecule type" value="Genomic_DNA"/>
</dbReference>
<keyword evidence="3" id="KW-1185">Reference proteome</keyword>
<sequence>MFSGGRHQGKARGDARIANGVGFVAGAVPGAVSGGRNAGTPGRRRPATESAARRRGAFAGVPIGDLRDERWYRGRRRPLRPAKLRCLLAFRWFGPGREPDGRDDREEGTSDGDGHGGSDADGREDCSELNGQGESVSEKREPSGDRAEASEVSVPTSERLQEVLDQLKKEMASSLEEMMKNDITEDSKEKRNEEAAPAAETDRLGGARDRGTPPGRPENDGLLEYVKRCEFFDMIDELETLAAEVPADTLECFRRTALSILGSLPRDSFEVRFATTREMLARLLFTLMMTGYSFHGVEVRMKMDEKFEAMAAAEGLHDATESPPPEGQRGQTARSRAASSSSHRRAKRQIIGGKVVVDGREMSAAEYIEMLESRLGPSTGDRVMLMEYLRVMGAERVGRLQPDLKSEAAKTMQYLVRSLLGLIGRNPLEQLASQFGLGGKEARPSSDPSDAGDGDALEFLGDATFKGGISISVAADRDYLHRLVIWSLVVGYRVRATEVMLEMRRACLGLPKSDSKENQG</sequence>
<feature type="region of interest" description="Disordered" evidence="1">
    <location>
        <begin position="314"/>
        <end position="347"/>
    </location>
</feature>
<dbReference type="InterPro" id="IPR008479">
    <property type="entry name" value="DUF760"/>
</dbReference>
<feature type="region of interest" description="Disordered" evidence="1">
    <location>
        <begin position="26"/>
        <end position="56"/>
    </location>
</feature>
<accession>A0AAV9J0M5</accession>
<dbReference type="Pfam" id="PF05542">
    <property type="entry name" value="DUF760"/>
    <property type="match status" value="2"/>
</dbReference>
<name>A0AAV9J0M5_CYACA</name>
<gene>
    <name evidence="2" type="ORF">CDCA_CDCA14G3861</name>
</gene>
<dbReference type="PANTHER" id="PTHR33598">
    <property type="entry name" value="OS02G0833400 PROTEIN"/>
    <property type="match status" value="1"/>
</dbReference>
<feature type="region of interest" description="Disordered" evidence="1">
    <location>
        <begin position="182"/>
        <end position="220"/>
    </location>
</feature>
<protein>
    <recommendedName>
        <fullName evidence="4">RNase III domain-containing protein</fullName>
    </recommendedName>
</protein>
<feature type="compositionally biased region" description="Basic and acidic residues" evidence="1">
    <location>
        <begin position="182"/>
        <end position="211"/>
    </location>
</feature>
<reference evidence="2 3" key="1">
    <citation type="submission" date="2022-07" db="EMBL/GenBank/DDBJ databases">
        <title>Genome-wide signatures of adaptation to extreme environments.</title>
        <authorList>
            <person name="Cho C.H."/>
            <person name="Yoon H.S."/>
        </authorList>
    </citation>
    <scope>NUCLEOTIDE SEQUENCE [LARGE SCALE GENOMIC DNA]</scope>
    <source>
        <strain evidence="2 3">DBV 063 E5</strain>
    </source>
</reference>
<evidence type="ECO:0008006" key="4">
    <source>
        <dbReference type="Google" id="ProtNLM"/>
    </source>
</evidence>
<proteinExistence type="predicted"/>
<dbReference type="PANTHER" id="PTHR33598:SF2">
    <property type="entry name" value="MAR-BINDING FILAMENT-LIKE PROTEIN"/>
    <property type="match status" value="1"/>
</dbReference>
<feature type="compositionally biased region" description="Basic and acidic residues" evidence="1">
    <location>
        <begin position="136"/>
        <end position="149"/>
    </location>
</feature>
<evidence type="ECO:0000313" key="2">
    <source>
        <dbReference type="EMBL" id="KAK4537836.1"/>
    </source>
</evidence>
<dbReference type="AlphaFoldDB" id="A0AAV9J0M5"/>
<comment type="caution">
    <text evidence="2">The sequence shown here is derived from an EMBL/GenBank/DDBJ whole genome shotgun (WGS) entry which is preliminary data.</text>
</comment>